<protein>
    <submittedName>
        <fullName evidence="9">SDR family NAD(P)-dependent oxidoreductase</fullName>
    </submittedName>
</protein>
<dbReference type="Pfam" id="PF00550">
    <property type="entry name" value="PP-binding"/>
    <property type="match status" value="1"/>
</dbReference>
<dbReference type="Pfam" id="PF21089">
    <property type="entry name" value="PKS_DH_N"/>
    <property type="match status" value="1"/>
</dbReference>
<dbReference type="Pfam" id="PF08659">
    <property type="entry name" value="KR"/>
    <property type="match status" value="1"/>
</dbReference>
<dbReference type="InterPro" id="IPR049900">
    <property type="entry name" value="PKS_mFAS_DH"/>
</dbReference>
<dbReference type="PROSITE" id="PS52019">
    <property type="entry name" value="PKS_MFAS_DH"/>
    <property type="match status" value="1"/>
</dbReference>
<sequence>GPTRFLTSLAQAHTHGTTPTWTTLNLQPHTDHLALPTYAFQHQHYWLDHSNSALGDVAAIGLSSADHPLLGAAVGLADADGVLLTGRLSLSTHPWLADHGVLGTVLLPGTAFVELAIRAGDQVGCEHVDELTLEAPLVIPEAGGLQLQLSIGGADETGRRPLTVFSRAEDGTGPGGGEWIRHASGVLAGNAPAPSFDLTVWPPEGAVALPVDTLYERLTETGYGYGPVFQGLRAAWQLGEDVFAEVGLPEAELDEATRFGLHPALLDSALHALGLRAAEGARQVGLPFSWTGVSLYATGASSLRVRLSPVGEGAVRVAVADHTGEPVASADSLVLRPVSEEQLAGVPSRRGESLFRTVWTPAQLAPLDAGVPVAGAVGRLAILESRTNAASDADSDADSSSATGLLRLEGLEQVDRYADLTALAEALAAGGSDVPDVIVLPFLGSPHAAGGDSADTATAVHGVAQHLLTTLQGWLGDDRLRDTRLVVLTRGAVKTGSTDSLTDLVHAPLWGLARSAQSENPQRLTLLDVGADPAVDTDTDTAVTLSGAVLAAVLGADEPQFALRGGRLSVARLQQVAAADGDREAPGFAAGGTVLITGGTGVLGAHLARHLVRRHGVRHLLLTGRRGPQAPGASALQDELTGLGAFVTIAACDVADRAALARLLADVPADRPLTAVVHAAAAVDDGTVESLTPERLDRVLAAKADAALHLHELTRDSELSAFVLFSSFSGVLGAPGQGNYAAANTLLDALAEQRRAQGLPAHSLAWGFWSDRSALTGALGDTDVRRMSRGGVTGLSTEEGLALFDTALALDDAVVAPVRIDLGGLHAQARSGQLPALLRGLVRAPARRAVESGSQAAASQLRQRLLGRTDSDRSGLLLDLVRAQVAAVLGHTGAESVAAGRPFRELGFDSLTAVELRNRLNSLTGLRLPATLVFDYPTPEVLSRHLMVEVLGADAGAVRSAGPSPTRGPAPTTGEDPIVIVGMSCRFPGGADSPEALWRLVHEGQDAVSGFPTDRGWDLERLYDPDPDRPGSSYVREGGFLYEAAQFDAGFFGISPREALAMDPQQRLLLETSWEV</sequence>
<feature type="domain" description="PKS/mFAS DH" evidence="8">
    <location>
        <begin position="67"/>
        <end position="344"/>
    </location>
</feature>
<dbReference type="SMART" id="SM00825">
    <property type="entry name" value="PKS_KS"/>
    <property type="match status" value="1"/>
</dbReference>
<feature type="active site" description="Proton donor; for dehydratase activity" evidence="5">
    <location>
        <position position="267"/>
    </location>
</feature>
<feature type="active site" description="Proton acceptor; for dehydratase activity" evidence="5">
    <location>
        <position position="99"/>
    </location>
</feature>
<dbReference type="InterPro" id="IPR013968">
    <property type="entry name" value="PKS_KR"/>
</dbReference>
<keyword evidence="10" id="KW-1185">Reference proteome</keyword>
<proteinExistence type="predicted"/>
<comment type="caution">
    <text evidence="9">The sequence shown here is derived from an EMBL/GenBank/DDBJ whole genome shotgun (WGS) entry which is preliminary data.</text>
</comment>
<dbReference type="SUPFAM" id="SSF53901">
    <property type="entry name" value="Thiolase-like"/>
    <property type="match status" value="1"/>
</dbReference>
<dbReference type="SUPFAM" id="SSF51735">
    <property type="entry name" value="NAD(P)-binding Rossmann-fold domains"/>
    <property type="match status" value="2"/>
</dbReference>
<dbReference type="InterPro" id="IPR020806">
    <property type="entry name" value="PKS_PP-bd"/>
</dbReference>
<dbReference type="PROSITE" id="PS00012">
    <property type="entry name" value="PHOSPHOPANTETHEINE"/>
    <property type="match status" value="1"/>
</dbReference>
<keyword evidence="1" id="KW-0596">Phosphopantetheine</keyword>
<dbReference type="InterPro" id="IPR020807">
    <property type="entry name" value="PKS_DH"/>
</dbReference>
<dbReference type="RefSeq" id="WP_380238070.1">
    <property type="nucleotide sequence ID" value="NZ_JBHSOD010000142.1"/>
</dbReference>
<dbReference type="Pfam" id="PF22953">
    <property type="entry name" value="SpnB_Rossmann"/>
    <property type="match status" value="1"/>
</dbReference>
<dbReference type="Proteomes" id="UP001596067">
    <property type="component" value="Unassembled WGS sequence"/>
</dbReference>
<dbReference type="InterPro" id="IPR006162">
    <property type="entry name" value="Ppantetheine_attach_site"/>
</dbReference>
<feature type="non-terminal residue" evidence="9">
    <location>
        <position position="1076"/>
    </location>
</feature>
<dbReference type="Gene3D" id="1.10.1200.10">
    <property type="entry name" value="ACP-like"/>
    <property type="match status" value="1"/>
</dbReference>
<dbReference type="Gene3D" id="3.40.47.10">
    <property type="match status" value="1"/>
</dbReference>
<dbReference type="PANTHER" id="PTHR43775">
    <property type="entry name" value="FATTY ACID SYNTHASE"/>
    <property type="match status" value="1"/>
</dbReference>
<dbReference type="CDD" id="cd08956">
    <property type="entry name" value="KR_3_FAS_SDR_x"/>
    <property type="match status" value="1"/>
</dbReference>
<evidence type="ECO:0000313" key="9">
    <source>
        <dbReference type="EMBL" id="MFC5891137.1"/>
    </source>
</evidence>
<evidence type="ECO:0000256" key="3">
    <source>
        <dbReference type="ARBA" id="ARBA00022679"/>
    </source>
</evidence>
<dbReference type="InterPro" id="IPR014030">
    <property type="entry name" value="Ketoacyl_synth_N"/>
</dbReference>
<organism evidence="9 10">
    <name type="scientific">Kitasatospora aburaviensis</name>
    <dbReference type="NCBI Taxonomy" id="67265"/>
    <lineage>
        <taxon>Bacteria</taxon>
        <taxon>Bacillati</taxon>
        <taxon>Actinomycetota</taxon>
        <taxon>Actinomycetes</taxon>
        <taxon>Kitasatosporales</taxon>
        <taxon>Streptomycetaceae</taxon>
        <taxon>Kitasatospora</taxon>
    </lineage>
</organism>
<dbReference type="InterPro" id="IPR057326">
    <property type="entry name" value="KR_dom"/>
</dbReference>
<evidence type="ECO:0000313" key="10">
    <source>
        <dbReference type="Proteomes" id="UP001596067"/>
    </source>
</evidence>
<dbReference type="InterPro" id="IPR049551">
    <property type="entry name" value="PKS_DH_C"/>
</dbReference>
<dbReference type="SMART" id="SM01294">
    <property type="entry name" value="PKS_PP_betabranch"/>
    <property type="match status" value="1"/>
</dbReference>
<evidence type="ECO:0000259" key="6">
    <source>
        <dbReference type="PROSITE" id="PS50075"/>
    </source>
</evidence>
<dbReference type="SMART" id="SM00826">
    <property type="entry name" value="PKS_DH"/>
    <property type="match status" value="1"/>
</dbReference>
<feature type="domain" description="Ketosynthase family 3 (KS3)" evidence="7">
    <location>
        <begin position="975"/>
        <end position="1076"/>
    </location>
</feature>
<evidence type="ECO:0000259" key="8">
    <source>
        <dbReference type="PROSITE" id="PS52019"/>
    </source>
</evidence>
<dbReference type="InterPro" id="IPR042104">
    <property type="entry name" value="PKS_dehydratase_sf"/>
</dbReference>
<dbReference type="SUPFAM" id="SSF47336">
    <property type="entry name" value="ACP-like"/>
    <property type="match status" value="1"/>
</dbReference>
<dbReference type="InterPro" id="IPR036291">
    <property type="entry name" value="NAD(P)-bd_dom_sf"/>
</dbReference>
<dbReference type="SMART" id="SM00822">
    <property type="entry name" value="PKS_KR"/>
    <property type="match status" value="1"/>
</dbReference>
<accession>A0ABW1F9P0</accession>
<dbReference type="Pfam" id="PF14765">
    <property type="entry name" value="PS-DH"/>
    <property type="match status" value="1"/>
</dbReference>
<feature type="region of interest" description="C-terminal hotdog fold" evidence="5">
    <location>
        <begin position="206"/>
        <end position="344"/>
    </location>
</feature>
<dbReference type="InterPro" id="IPR009081">
    <property type="entry name" value="PP-bd_ACP"/>
</dbReference>
<feature type="non-terminal residue" evidence="9">
    <location>
        <position position="1"/>
    </location>
</feature>
<evidence type="ECO:0000256" key="5">
    <source>
        <dbReference type="PROSITE-ProRule" id="PRU01363"/>
    </source>
</evidence>
<dbReference type="InterPro" id="IPR020841">
    <property type="entry name" value="PKS_Beta-ketoAc_synthase_dom"/>
</dbReference>
<feature type="domain" description="Carrier" evidence="6">
    <location>
        <begin position="875"/>
        <end position="950"/>
    </location>
</feature>
<dbReference type="InterPro" id="IPR036736">
    <property type="entry name" value="ACP-like_sf"/>
</dbReference>
<dbReference type="Gene3D" id="3.10.129.110">
    <property type="entry name" value="Polyketide synthase dehydratase"/>
    <property type="match status" value="1"/>
</dbReference>
<dbReference type="PANTHER" id="PTHR43775:SF51">
    <property type="entry name" value="INACTIVE PHENOLPHTHIOCEROL SYNTHESIS POLYKETIDE SYNTHASE TYPE I PKS1-RELATED"/>
    <property type="match status" value="1"/>
</dbReference>
<keyword evidence="3" id="KW-0808">Transferase</keyword>
<reference evidence="10" key="1">
    <citation type="journal article" date="2019" name="Int. J. Syst. Evol. Microbiol.">
        <title>The Global Catalogue of Microorganisms (GCM) 10K type strain sequencing project: providing services to taxonomists for standard genome sequencing and annotation.</title>
        <authorList>
            <consortium name="The Broad Institute Genomics Platform"/>
            <consortium name="The Broad Institute Genome Sequencing Center for Infectious Disease"/>
            <person name="Wu L."/>
            <person name="Ma J."/>
        </authorList>
    </citation>
    <scope>NUCLEOTIDE SEQUENCE [LARGE SCALE GENOMIC DNA]</scope>
    <source>
        <strain evidence="10">CGMCC 4.1469</strain>
    </source>
</reference>
<dbReference type="InterPro" id="IPR055123">
    <property type="entry name" value="SpnB-like_Rossmann"/>
</dbReference>
<evidence type="ECO:0000256" key="2">
    <source>
        <dbReference type="ARBA" id="ARBA00022553"/>
    </source>
</evidence>
<keyword evidence="2" id="KW-0597">Phosphoprotein</keyword>
<keyword evidence="4" id="KW-0511">Multifunctional enzyme</keyword>
<evidence type="ECO:0000259" key="7">
    <source>
        <dbReference type="PROSITE" id="PS52004"/>
    </source>
</evidence>
<dbReference type="Gene3D" id="3.40.50.720">
    <property type="entry name" value="NAD(P)-binding Rossmann-like Domain"/>
    <property type="match status" value="1"/>
</dbReference>
<dbReference type="InterPro" id="IPR050091">
    <property type="entry name" value="PKS_NRPS_Biosynth_Enz"/>
</dbReference>
<evidence type="ECO:0000256" key="4">
    <source>
        <dbReference type="ARBA" id="ARBA00023268"/>
    </source>
</evidence>
<feature type="region of interest" description="N-terminal hotdog fold" evidence="5">
    <location>
        <begin position="67"/>
        <end position="194"/>
    </location>
</feature>
<dbReference type="PROSITE" id="PS52004">
    <property type="entry name" value="KS3_2"/>
    <property type="match status" value="1"/>
</dbReference>
<dbReference type="SMART" id="SM00823">
    <property type="entry name" value="PKS_PP"/>
    <property type="match status" value="1"/>
</dbReference>
<dbReference type="InterPro" id="IPR016039">
    <property type="entry name" value="Thiolase-like"/>
</dbReference>
<dbReference type="EMBL" id="JBHSOD010000142">
    <property type="protein sequence ID" value="MFC5891137.1"/>
    <property type="molecule type" value="Genomic_DNA"/>
</dbReference>
<dbReference type="Gene3D" id="3.30.70.3290">
    <property type="match status" value="1"/>
</dbReference>
<dbReference type="PROSITE" id="PS50075">
    <property type="entry name" value="CARRIER"/>
    <property type="match status" value="1"/>
</dbReference>
<dbReference type="InterPro" id="IPR049552">
    <property type="entry name" value="PKS_DH_N"/>
</dbReference>
<gene>
    <name evidence="9" type="ORF">ACFP0N_39925</name>
</gene>
<dbReference type="Pfam" id="PF00109">
    <property type="entry name" value="ketoacyl-synt"/>
    <property type="match status" value="1"/>
</dbReference>
<name>A0ABW1F9P0_9ACTN</name>
<evidence type="ECO:0000256" key="1">
    <source>
        <dbReference type="ARBA" id="ARBA00022450"/>
    </source>
</evidence>